<comment type="caution">
    <text evidence="2">The sequence shown here is derived from an EMBL/GenBank/DDBJ whole genome shotgun (WGS) entry which is preliminary data.</text>
</comment>
<evidence type="ECO:0000313" key="3">
    <source>
        <dbReference type="Proteomes" id="UP000626109"/>
    </source>
</evidence>
<sequence>MSEGASSWLGSSLSCCSSGSLASPSQVLACHAPRHAAALGQKGEKLESGPEYAAERLEAATSILKERAAMILGMNPQVLRQKREWNVFMWPTRRHWALVIQPAGEQFTARIVDDFIHNAQTCFNAEVPSSQFFLVYELLLDQRELFLMLSVKPDFEPERQNVQALGKIGPVTFLQIKTHALAVVGCYRSYSLIGCNCQHFASDLALSLGAPTRIHPDDEAMAQAASDSAVTVGILGASVSVTAAAGAFGTSAFTFAYAPVVLTAVAVTAGSIGLMGGITLVGAAGAYQILFDWHRDFSWKAEGAVRRLVRSKSFSSQRCFSSGYDPAKLTATKSCPAFDCQRGSESDDEDDSGEQEGGSQEETGPEVH</sequence>
<proteinExistence type="predicted"/>
<protein>
    <recommendedName>
        <fullName evidence="4">LRAT domain-containing protein</fullName>
    </recommendedName>
</protein>
<feature type="region of interest" description="Disordered" evidence="1">
    <location>
        <begin position="340"/>
        <end position="368"/>
    </location>
</feature>
<evidence type="ECO:0000313" key="2">
    <source>
        <dbReference type="EMBL" id="CAE8695876.1"/>
    </source>
</evidence>
<organism evidence="2 3">
    <name type="scientific">Polarella glacialis</name>
    <name type="common">Dinoflagellate</name>
    <dbReference type="NCBI Taxonomy" id="89957"/>
    <lineage>
        <taxon>Eukaryota</taxon>
        <taxon>Sar</taxon>
        <taxon>Alveolata</taxon>
        <taxon>Dinophyceae</taxon>
        <taxon>Suessiales</taxon>
        <taxon>Suessiaceae</taxon>
        <taxon>Polarella</taxon>
    </lineage>
</organism>
<gene>
    <name evidence="2" type="ORF">PGLA2088_LOCUS29590</name>
</gene>
<dbReference type="EMBL" id="CAJNNW010028392">
    <property type="protein sequence ID" value="CAE8695876.1"/>
    <property type="molecule type" value="Genomic_DNA"/>
</dbReference>
<accession>A0A813KD25</accession>
<reference evidence="2" key="1">
    <citation type="submission" date="2021-02" db="EMBL/GenBank/DDBJ databases">
        <authorList>
            <person name="Dougan E. K."/>
            <person name="Rhodes N."/>
            <person name="Thang M."/>
            <person name="Chan C."/>
        </authorList>
    </citation>
    <scope>NUCLEOTIDE SEQUENCE</scope>
</reference>
<dbReference type="Proteomes" id="UP000626109">
    <property type="component" value="Unassembled WGS sequence"/>
</dbReference>
<dbReference type="AlphaFoldDB" id="A0A813KD25"/>
<evidence type="ECO:0000256" key="1">
    <source>
        <dbReference type="SAM" id="MobiDB-lite"/>
    </source>
</evidence>
<evidence type="ECO:0008006" key="4">
    <source>
        <dbReference type="Google" id="ProtNLM"/>
    </source>
</evidence>
<name>A0A813KD25_POLGL</name>